<reference evidence="1" key="2">
    <citation type="submission" date="2025-09" db="UniProtKB">
        <authorList>
            <consortium name="Ensembl"/>
        </authorList>
    </citation>
    <scope>IDENTIFICATION</scope>
</reference>
<dbReference type="AlphaFoldDB" id="A0A8C5WRL2"/>
<keyword evidence="2" id="KW-1185">Reference proteome</keyword>
<name>A0A8C5WRL2_LATLA</name>
<evidence type="ECO:0000313" key="2">
    <source>
        <dbReference type="Proteomes" id="UP000694406"/>
    </source>
</evidence>
<sequence>FQILCTCAPRKRGAGRCYLSSVELPQARREELYAKVPPLRLHQPRPRLRLHPLGEKLRPQFLHEGTKGIHLPPPQMK</sequence>
<evidence type="ECO:0000313" key="1">
    <source>
        <dbReference type="Ensembl" id="ENSLLTP00000007834.1"/>
    </source>
</evidence>
<proteinExistence type="predicted"/>
<protein>
    <submittedName>
        <fullName evidence="1">Uncharacterized protein</fullName>
    </submittedName>
</protein>
<reference evidence="1" key="1">
    <citation type="submission" date="2025-08" db="UniProtKB">
        <authorList>
            <consortium name="Ensembl"/>
        </authorList>
    </citation>
    <scope>IDENTIFICATION</scope>
</reference>
<accession>A0A8C5WRL2</accession>
<organism evidence="1 2">
    <name type="scientific">Laticauda laticaudata</name>
    <name type="common">Blue-ringed sea krait</name>
    <name type="synonym">Blue-lipped sea krait</name>
    <dbReference type="NCBI Taxonomy" id="8630"/>
    <lineage>
        <taxon>Eukaryota</taxon>
        <taxon>Metazoa</taxon>
        <taxon>Chordata</taxon>
        <taxon>Craniata</taxon>
        <taxon>Vertebrata</taxon>
        <taxon>Euteleostomi</taxon>
        <taxon>Lepidosauria</taxon>
        <taxon>Squamata</taxon>
        <taxon>Bifurcata</taxon>
        <taxon>Unidentata</taxon>
        <taxon>Episquamata</taxon>
        <taxon>Toxicofera</taxon>
        <taxon>Serpentes</taxon>
        <taxon>Colubroidea</taxon>
        <taxon>Elapidae</taxon>
        <taxon>Laticaudinae</taxon>
        <taxon>Laticauda</taxon>
    </lineage>
</organism>
<dbReference type="Ensembl" id="ENSLLTT00000008126.1">
    <property type="protein sequence ID" value="ENSLLTP00000007834.1"/>
    <property type="gene ID" value="ENSLLTG00000005949.1"/>
</dbReference>
<dbReference type="Proteomes" id="UP000694406">
    <property type="component" value="Unplaced"/>
</dbReference>